<protein>
    <submittedName>
        <fullName evidence="1">Uncharacterized protein</fullName>
    </submittedName>
</protein>
<dbReference type="EMBL" id="KZ452027">
    <property type="protein sequence ID" value="PKA50272.1"/>
    <property type="molecule type" value="Genomic_DNA"/>
</dbReference>
<name>A0A2I0A3Z5_9ASPA</name>
<accession>A0A2I0A3Z5</accession>
<evidence type="ECO:0000313" key="2">
    <source>
        <dbReference type="Proteomes" id="UP000236161"/>
    </source>
</evidence>
<keyword evidence="2" id="KW-1185">Reference proteome</keyword>
<proteinExistence type="predicted"/>
<organism evidence="1 2">
    <name type="scientific">Apostasia shenzhenica</name>
    <dbReference type="NCBI Taxonomy" id="1088818"/>
    <lineage>
        <taxon>Eukaryota</taxon>
        <taxon>Viridiplantae</taxon>
        <taxon>Streptophyta</taxon>
        <taxon>Embryophyta</taxon>
        <taxon>Tracheophyta</taxon>
        <taxon>Spermatophyta</taxon>
        <taxon>Magnoliopsida</taxon>
        <taxon>Liliopsida</taxon>
        <taxon>Asparagales</taxon>
        <taxon>Orchidaceae</taxon>
        <taxon>Apostasioideae</taxon>
        <taxon>Apostasia</taxon>
    </lineage>
</organism>
<dbReference type="AlphaFoldDB" id="A0A2I0A3Z5"/>
<dbReference type="Proteomes" id="UP000236161">
    <property type="component" value="Unassembled WGS sequence"/>
</dbReference>
<reference evidence="1 2" key="1">
    <citation type="journal article" date="2017" name="Nature">
        <title>The Apostasia genome and the evolution of orchids.</title>
        <authorList>
            <person name="Zhang G.Q."/>
            <person name="Liu K.W."/>
            <person name="Li Z."/>
            <person name="Lohaus R."/>
            <person name="Hsiao Y.Y."/>
            <person name="Niu S.C."/>
            <person name="Wang J.Y."/>
            <person name="Lin Y.C."/>
            <person name="Xu Q."/>
            <person name="Chen L.J."/>
            <person name="Yoshida K."/>
            <person name="Fujiwara S."/>
            <person name="Wang Z.W."/>
            <person name="Zhang Y.Q."/>
            <person name="Mitsuda N."/>
            <person name="Wang M."/>
            <person name="Liu G.H."/>
            <person name="Pecoraro L."/>
            <person name="Huang H.X."/>
            <person name="Xiao X.J."/>
            <person name="Lin M."/>
            <person name="Wu X.Y."/>
            <person name="Wu W.L."/>
            <person name="Chen Y.Y."/>
            <person name="Chang S.B."/>
            <person name="Sakamoto S."/>
            <person name="Ohme-Takagi M."/>
            <person name="Yagi M."/>
            <person name="Zeng S.J."/>
            <person name="Shen C.Y."/>
            <person name="Yeh C.M."/>
            <person name="Luo Y.B."/>
            <person name="Tsai W.C."/>
            <person name="Van de Peer Y."/>
            <person name="Liu Z.J."/>
        </authorList>
    </citation>
    <scope>NUCLEOTIDE SEQUENCE [LARGE SCALE GENOMIC DNA]</scope>
    <source>
        <strain evidence="2">cv. Shenzhen</strain>
        <tissue evidence="1">Stem</tissue>
    </source>
</reference>
<evidence type="ECO:0000313" key="1">
    <source>
        <dbReference type="EMBL" id="PKA50272.1"/>
    </source>
</evidence>
<gene>
    <name evidence="1" type="ORF">AXF42_Ash017866</name>
</gene>
<sequence length="54" mass="6096">MIYKVYGVYGVFGVFDVFGVRGLRGSEFTGKPRKSRTLNPRTTVNSSFRVYGDL</sequence>